<reference evidence="1" key="1">
    <citation type="submission" date="2021-03" db="EMBL/GenBank/DDBJ databases">
        <title>Draft genome sequence of rust myrtle Austropuccinia psidii MF-1, a brazilian biotype.</title>
        <authorList>
            <person name="Quecine M.C."/>
            <person name="Pachon D.M.R."/>
            <person name="Bonatelli M.L."/>
            <person name="Correr F.H."/>
            <person name="Franceschini L.M."/>
            <person name="Leite T.F."/>
            <person name="Margarido G.R.A."/>
            <person name="Almeida C.A."/>
            <person name="Ferrarezi J.A."/>
            <person name="Labate C.A."/>
        </authorList>
    </citation>
    <scope>NUCLEOTIDE SEQUENCE</scope>
    <source>
        <strain evidence="1">MF-1</strain>
    </source>
</reference>
<evidence type="ECO:0000313" key="2">
    <source>
        <dbReference type="Proteomes" id="UP000765509"/>
    </source>
</evidence>
<keyword evidence="2" id="KW-1185">Reference proteome</keyword>
<proteinExistence type="predicted"/>
<gene>
    <name evidence="1" type="ORF">O181_042005</name>
</gene>
<organism evidence="1 2">
    <name type="scientific">Austropuccinia psidii MF-1</name>
    <dbReference type="NCBI Taxonomy" id="1389203"/>
    <lineage>
        <taxon>Eukaryota</taxon>
        <taxon>Fungi</taxon>
        <taxon>Dikarya</taxon>
        <taxon>Basidiomycota</taxon>
        <taxon>Pucciniomycotina</taxon>
        <taxon>Pucciniomycetes</taxon>
        <taxon>Pucciniales</taxon>
        <taxon>Sphaerophragmiaceae</taxon>
        <taxon>Austropuccinia</taxon>
    </lineage>
</organism>
<dbReference type="EMBL" id="AVOT02016748">
    <property type="protein sequence ID" value="MBW0502290.1"/>
    <property type="molecule type" value="Genomic_DNA"/>
</dbReference>
<protein>
    <submittedName>
        <fullName evidence="1">Uncharacterized protein</fullName>
    </submittedName>
</protein>
<accession>A0A9Q3DFW6</accession>
<sequence>MKVIATKFDIKYISVQDLLLGVKATHYPDHVSLDQQHLMESSLDLYGMSDCKPVATPLLPNEHLSAATNDEVSTFAALGVSYRSAIGSINYLSTATCHQLPFSIP</sequence>
<dbReference type="OrthoDB" id="4363633at2759"/>
<name>A0A9Q3DFW6_9BASI</name>
<dbReference type="AlphaFoldDB" id="A0A9Q3DFW6"/>
<comment type="caution">
    <text evidence="1">The sequence shown here is derived from an EMBL/GenBank/DDBJ whole genome shotgun (WGS) entry which is preliminary data.</text>
</comment>
<evidence type="ECO:0000313" key="1">
    <source>
        <dbReference type="EMBL" id="MBW0502290.1"/>
    </source>
</evidence>
<dbReference type="Proteomes" id="UP000765509">
    <property type="component" value="Unassembled WGS sequence"/>
</dbReference>